<evidence type="ECO:0000313" key="4">
    <source>
        <dbReference type="Proteomes" id="UP001292094"/>
    </source>
</evidence>
<gene>
    <name evidence="3" type="ORF">Pmani_032639</name>
</gene>
<keyword evidence="4" id="KW-1185">Reference proteome</keyword>
<proteinExistence type="predicted"/>
<dbReference type="AlphaFoldDB" id="A0AAE1TRH4"/>
<keyword evidence="2" id="KW-1133">Transmembrane helix</keyword>
<feature type="compositionally biased region" description="Polar residues" evidence="1">
    <location>
        <begin position="404"/>
        <end position="420"/>
    </location>
</feature>
<comment type="caution">
    <text evidence="3">The sequence shown here is derived from an EMBL/GenBank/DDBJ whole genome shotgun (WGS) entry which is preliminary data.</text>
</comment>
<accession>A0AAE1TRH4</accession>
<protein>
    <submittedName>
        <fullName evidence="3">Uncharacterized protein</fullName>
    </submittedName>
</protein>
<evidence type="ECO:0000313" key="3">
    <source>
        <dbReference type="EMBL" id="KAK4294756.1"/>
    </source>
</evidence>
<dbReference type="Proteomes" id="UP001292094">
    <property type="component" value="Unassembled WGS sequence"/>
</dbReference>
<sequence length="584" mass="65577">MIIMISKDTTASTLMSNRCEVNHYTEHEESMRCPFSEDGRVEVWVRQSERQAHQSLIGVLFRVYKNDFTEWLSAQIPSTMSGKLKCRTKSGADSEIIKTDGTHSSPSEWYKLELLFTENRTLVIPRNELGQNDEVKVCNDMSMNEEQQQQPSFLTLTLQDGIAAGLHMICNCYNGTPVFPHDTLPRYNKHWRNENEMFYVRAVWPDGGANLTLQQYVSSSQGGPIQGQDLTLNITADNITNNNNNNNKNNNNNGDTVLGIWVPVIVKNMSMKIKNQMENVVVLAVGDLAKVVRRNNSTKRLALVIDESRGLEWTVNTPPTYQNNNHIPSTASTTPIAYITKPKNNTTDGENEEGDVVVVDDMEQESSRWDIVFFTVLVVWLSFITVLVLLEWRRVRGPVHSHGETTTPNMTQAKKLNSRPQFPLPPEARGGEEGITTRQGLLRDSSFSTSGAELNMTTTAQQTPRDSSGMGQLRPRDSSGMGQLRPRDSSGMGQLRSGDSLQIPTRSAFPLHDGAASDDEYNNDGDNEYDVIIVNDEDNLYDYVDLTALRLNPDQGQATQPKTETQPKRGMNVEYIKHFIPCLP</sequence>
<reference evidence="3" key="1">
    <citation type="submission" date="2023-11" db="EMBL/GenBank/DDBJ databases">
        <title>Genome assemblies of two species of porcelain crab, Petrolisthes cinctipes and Petrolisthes manimaculis (Anomura: Porcellanidae).</title>
        <authorList>
            <person name="Angst P."/>
        </authorList>
    </citation>
    <scope>NUCLEOTIDE SEQUENCE</scope>
    <source>
        <strain evidence="3">PB745_02</strain>
        <tissue evidence="3">Gill</tissue>
    </source>
</reference>
<feature type="region of interest" description="Disordered" evidence="1">
    <location>
        <begin position="400"/>
        <end position="501"/>
    </location>
</feature>
<dbReference type="EMBL" id="JAWZYT010004206">
    <property type="protein sequence ID" value="KAK4294756.1"/>
    <property type="molecule type" value="Genomic_DNA"/>
</dbReference>
<keyword evidence="2" id="KW-0472">Membrane</keyword>
<keyword evidence="2" id="KW-0812">Transmembrane</keyword>
<name>A0AAE1TRH4_9EUCA</name>
<evidence type="ECO:0000256" key="2">
    <source>
        <dbReference type="SAM" id="Phobius"/>
    </source>
</evidence>
<feature type="transmembrane region" description="Helical" evidence="2">
    <location>
        <begin position="371"/>
        <end position="390"/>
    </location>
</feature>
<organism evidence="3 4">
    <name type="scientific">Petrolisthes manimaculis</name>
    <dbReference type="NCBI Taxonomy" id="1843537"/>
    <lineage>
        <taxon>Eukaryota</taxon>
        <taxon>Metazoa</taxon>
        <taxon>Ecdysozoa</taxon>
        <taxon>Arthropoda</taxon>
        <taxon>Crustacea</taxon>
        <taxon>Multicrustacea</taxon>
        <taxon>Malacostraca</taxon>
        <taxon>Eumalacostraca</taxon>
        <taxon>Eucarida</taxon>
        <taxon>Decapoda</taxon>
        <taxon>Pleocyemata</taxon>
        <taxon>Anomura</taxon>
        <taxon>Galatheoidea</taxon>
        <taxon>Porcellanidae</taxon>
        <taxon>Petrolisthes</taxon>
    </lineage>
</organism>
<evidence type="ECO:0000256" key="1">
    <source>
        <dbReference type="SAM" id="MobiDB-lite"/>
    </source>
</evidence>
<feature type="compositionally biased region" description="Polar residues" evidence="1">
    <location>
        <begin position="445"/>
        <end position="470"/>
    </location>
</feature>